<dbReference type="EMBL" id="FOSK01000003">
    <property type="protein sequence ID" value="SFK26251.1"/>
    <property type="molecule type" value="Genomic_DNA"/>
</dbReference>
<evidence type="ECO:0000256" key="1">
    <source>
        <dbReference type="ARBA" id="ARBA00004496"/>
    </source>
</evidence>
<gene>
    <name evidence="4" type="primary">napD</name>
    <name evidence="5" type="ORF">SAMN04488518_103328</name>
</gene>
<evidence type="ECO:0000256" key="4">
    <source>
        <dbReference type="HAMAP-Rule" id="MF_02200"/>
    </source>
</evidence>
<dbReference type="PANTHER" id="PTHR38603:SF1">
    <property type="entry name" value="CHAPERONE NAPD"/>
    <property type="match status" value="1"/>
</dbReference>
<evidence type="ECO:0000256" key="3">
    <source>
        <dbReference type="ARBA" id="ARBA00023186"/>
    </source>
</evidence>
<dbReference type="HAMAP" id="MF_02200">
    <property type="entry name" value="NapD"/>
    <property type="match status" value="1"/>
</dbReference>
<comment type="subunit">
    <text evidence="4">Interacts with the cytoplasmic NapA precursor.</text>
</comment>
<dbReference type="InterPro" id="IPR005623">
    <property type="entry name" value="Chaperone_NapD_NO3_reduct"/>
</dbReference>
<protein>
    <recommendedName>
        <fullName evidence="4">Chaperone NapD</fullName>
    </recommendedName>
    <alternativeName>
        <fullName evidence="4">NapA signal peptide-binding chaperone NapD</fullName>
    </alternativeName>
</protein>
<comment type="similarity">
    <text evidence="4">Belongs to the NapD family.</text>
</comment>
<dbReference type="Proteomes" id="UP000199598">
    <property type="component" value="Unassembled WGS sequence"/>
</dbReference>
<dbReference type="Pfam" id="PF03927">
    <property type="entry name" value="NapD"/>
    <property type="match status" value="1"/>
</dbReference>
<evidence type="ECO:0000313" key="5">
    <source>
        <dbReference type="EMBL" id="SFK26251.1"/>
    </source>
</evidence>
<dbReference type="RefSeq" id="WP_063312646.1">
    <property type="nucleotide sequence ID" value="NZ_FOSK01000003.1"/>
</dbReference>
<sequence length="86" mass="9195">MNICGVLVSCLAGQTQEVSEALSALPGVEVHITKEDTSQLVVTAEDTEESFADQQVLEIHRTPGVVSAALTYHQFEPNTDPDLKAA</sequence>
<evidence type="ECO:0000313" key="6">
    <source>
        <dbReference type="Proteomes" id="UP000199598"/>
    </source>
</evidence>
<organism evidence="5 6">
    <name type="scientific">Pseudovibrio ascidiaceicola</name>
    <dbReference type="NCBI Taxonomy" id="285279"/>
    <lineage>
        <taxon>Bacteria</taxon>
        <taxon>Pseudomonadati</taxon>
        <taxon>Pseudomonadota</taxon>
        <taxon>Alphaproteobacteria</taxon>
        <taxon>Hyphomicrobiales</taxon>
        <taxon>Stappiaceae</taxon>
        <taxon>Pseudovibrio</taxon>
    </lineage>
</organism>
<comment type="subcellular location">
    <subcellularLocation>
        <location evidence="1 4">Cytoplasm</location>
    </subcellularLocation>
</comment>
<evidence type="ECO:0000256" key="2">
    <source>
        <dbReference type="ARBA" id="ARBA00022490"/>
    </source>
</evidence>
<accession>A0A1I3Y4Q3</accession>
<name>A0A1I3Y4Q3_9HYPH</name>
<dbReference type="Gene3D" id="3.30.70.920">
    <property type="match status" value="1"/>
</dbReference>
<keyword evidence="3 4" id="KW-0143">Chaperone</keyword>
<dbReference type="PANTHER" id="PTHR38603">
    <property type="entry name" value="CHAPERONE NAPD"/>
    <property type="match status" value="1"/>
</dbReference>
<comment type="function">
    <text evidence="4">Chaperone for NapA, the catalytic subunit of the periplasmic nitrate reductase. It binds directly and specifically to the twin-arginine signal peptide of NapA, preventing premature interaction with the Tat translocase and premature export.</text>
</comment>
<comment type="caution">
    <text evidence="5">The sequence shown here is derived from an EMBL/GenBank/DDBJ whole genome shotgun (WGS) entry which is preliminary data.</text>
</comment>
<reference evidence="5 6" key="1">
    <citation type="submission" date="2016-10" db="EMBL/GenBank/DDBJ databases">
        <authorList>
            <person name="Varghese N."/>
            <person name="Submissions S."/>
        </authorList>
    </citation>
    <scope>NUCLEOTIDE SEQUENCE [LARGE SCALE GENOMIC DNA]</scope>
    <source>
        <strain evidence="5 6">DSM 16392</strain>
    </source>
</reference>
<proteinExistence type="inferred from homology"/>
<keyword evidence="2 4" id="KW-0963">Cytoplasm</keyword>
<keyword evidence="6" id="KW-1185">Reference proteome</keyword>